<evidence type="ECO:0000256" key="2">
    <source>
        <dbReference type="ARBA" id="ARBA00022741"/>
    </source>
</evidence>
<protein>
    <recommendedName>
        <fullName evidence="6">Protein kinase domain-containing protein</fullName>
    </recommendedName>
</protein>
<dbReference type="Gene3D" id="1.10.510.10">
    <property type="entry name" value="Transferase(Phosphotransferase) domain 1"/>
    <property type="match status" value="1"/>
</dbReference>
<dbReference type="PANTHER" id="PTHR44329">
    <property type="entry name" value="SERINE/THREONINE-PROTEIN KINASE TNNI3K-RELATED"/>
    <property type="match status" value="1"/>
</dbReference>
<dbReference type="PROSITE" id="PS50011">
    <property type="entry name" value="PROTEIN_KINASE_DOM"/>
    <property type="match status" value="1"/>
</dbReference>
<dbReference type="Pfam" id="PF07714">
    <property type="entry name" value="PK_Tyr_Ser-Thr"/>
    <property type="match status" value="1"/>
</dbReference>
<dbReference type="AlphaFoldDB" id="A0A7S2SIL3"/>
<keyword evidence="1" id="KW-0808">Transferase</keyword>
<feature type="transmembrane region" description="Helical" evidence="5">
    <location>
        <begin position="543"/>
        <end position="565"/>
    </location>
</feature>
<feature type="binding site" evidence="4">
    <location>
        <position position="268"/>
    </location>
    <ligand>
        <name>ATP</name>
        <dbReference type="ChEBI" id="CHEBI:30616"/>
    </ligand>
</feature>
<keyword evidence="5" id="KW-1133">Transmembrane helix</keyword>
<dbReference type="Gene3D" id="3.30.200.20">
    <property type="entry name" value="Phosphorylase Kinase, domain 1"/>
    <property type="match status" value="1"/>
</dbReference>
<evidence type="ECO:0000256" key="4">
    <source>
        <dbReference type="PROSITE-ProRule" id="PRU10141"/>
    </source>
</evidence>
<dbReference type="PROSITE" id="PS00107">
    <property type="entry name" value="PROTEIN_KINASE_ATP"/>
    <property type="match status" value="1"/>
</dbReference>
<keyword evidence="5" id="KW-0472">Membrane</keyword>
<sequence>MSLELASPQHGEEVVKLVLISVDSVLEEVDHEVAADNELLGRLRELGVELKECVFNVRTQLKRDHVYVLLEIETLMEEIASVLAGCRKEEQGPTWTKWGQLKTLLKSRTTNIRLTTLVSRTEVLLSDLKSVSVQGKTGEVRPHSTLGSDSVAIDFDDSDEFLSSLRECLESIGTKESSLGVGEAPMDGAIVQAIELAEQVLNSPGAEGQYNTRKGKALDDLTSATLYLSDREEAQIPYSDLTFQEPLGEGGFGYVVKADLKGVAVAVKIVTGLSRHSLSSVLEFSNELERWKSFTHENIVALIGHSFDHSNNKMCFVMELCDTSLHDFVHVDRNKCDVDMICHIGMGIAAGLVYLHGKRVIHRDIKPRNVLLSNGYESVKLCDFGMSLVKDETSTMQTQRPGGTPAYMAPEQCRIPVQTSTKADIYALGIILWEMLESRVPFENQNAYAILNSVSSGKRPGSFSDKKANWDEWLRRLIDTCWDGNRALRPDAKAVHDALEKRTFERDFVVPVPPVAGDNAFKTAKSLHALEPLEKKKKKRKRIIIGVIILTIVILALILGLVFGLRDPANDADDQCEFQPGYTGPCLFSTISPSDPNLANQGVSYDCSGSYCDMIVEGHRPNKPQNYSPGSNNVWVQSIFKHFLMRKSVNGVWTTEPASDEFKNCVVRANKEYSADLVPTSEDGNESLIEVFARLSSRYNWTCPYPLGTARLTLSNQPNHVLRFGQKAVSGPEQYYFDTAFNPEHVYNQSDYLFRLYAQDDDTAIVSPYSSQIDRLAIVEGSPTPIAVNPSFSTPGSGDSALFHLVGTGTRTDFNSIFAYQTIKIQLEESDEDDVYKYLCANETSWLLYVSSVKEGESFPANCIFNATFFPDGSGDPGRTIIIEN</sequence>
<keyword evidence="1" id="KW-0723">Serine/threonine-protein kinase</keyword>
<evidence type="ECO:0000259" key="6">
    <source>
        <dbReference type="PROSITE" id="PS50011"/>
    </source>
</evidence>
<dbReference type="InterPro" id="IPR008271">
    <property type="entry name" value="Ser/Thr_kinase_AS"/>
</dbReference>
<dbReference type="InterPro" id="IPR011009">
    <property type="entry name" value="Kinase-like_dom_sf"/>
</dbReference>
<reference evidence="7" key="1">
    <citation type="submission" date="2021-01" db="EMBL/GenBank/DDBJ databases">
        <authorList>
            <person name="Corre E."/>
            <person name="Pelletier E."/>
            <person name="Niang G."/>
            <person name="Scheremetjew M."/>
            <person name="Finn R."/>
            <person name="Kale V."/>
            <person name="Holt S."/>
            <person name="Cochrane G."/>
            <person name="Meng A."/>
            <person name="Brown T."/>
            <person name="Cohen L."/>
        </authorList>
    </citation>
    <scope>NUCLEOTIDE SEQUENCE</scope>
    <source>
        <strain evidence="7">NY070348D</strain>
    </source>
</reference>
<dbReference type="EMBL" id="HBHK01022927">
    <property type="protein sequence ID" value="CAD9701158.1"/>
    <property type="molecule type" value="Transcribed_RNA"/>
</dbReference>
<feature type="domain" description="Protein kinase" evidence="6">
    <location>
        <begin position="241"/>
        <end position="499"/>
    </location>
</feature>
<dbReference type="InterPro" id="IPR001245">
    <property type="entry name" value="Ser-Thr/Tyr_kinase_cat_dom"/>
</dbReference>
<evidence type="ECO:0000256" key="5">
    <source>
        <dbReference type="SAM" id="Phobius"/>
    </source>
</evidence>
<keyword evidence="1" id="KW-0418">Kinase</keyword>
<dbReference type="PANTHER" id="PTHR44329:SF298">
    <property type="entry name" value="MIXED LINEAGE KINASE DOMAIN-LIKE PROTEIN"/>
    <property type="match status" value="1"/>
</dbReference>
<keyword evidence="3 4" id="KW-0067">ATP-binding</keyword>
<dbReference type="SMART" id="SM00220">
    <property type="entry name" value="S_TKc"/>
    <property type="match status" value="1"/>
</dbReference>
<evidence type="ECO:0000256" key="3">
    <source>
        <dbReference type="ARBA" id="ARBA00022840"/>
    </source>
</evidence>
<accession>A0A7S2SIL3</accession>
<organism evidence="7">
    <name type="scientific">Mucochytrium quahogii</name>
    <dbReference type="NCBI Taxonomy" id="96639"/>
    <lineage>
        <taxon>Eukaryota</taxon>
        <taxon>Sar</taxon>
        <taxon>Stramenopiles</taxon>
        <taxon>Bigyra</taxon>
        <taxon>Labyrinthulomycetes</taxon>
        <taxon>Thraustochytrida</taxon>
        <taxon>Thraustochytriidae</taxon>
        <taxon>Mucochytrium</taxon>
    </lineage>
</organism>
<proteinExistence type="predicted"/>
<dbReference type="InterPro" id="IPR000719">
    <property type="entry name" value="Prot_kinase_dom"/>
</dbReference>
<evidence type="ECO:0000313" key="7">
    <source>
        <dbReference type="EMBL" id="CAD9701158.1"/>
    </source>
</evidence>
<evidence type="ECO:0000256" key="1">
    <source>
        <dbReference type="ARBA" id="ARBA00022527"/>
    </source>
</evidence>
<dbReference type="InterPro" id="IPR017441">
    <property type="entry name" value="Protein_kinase_ATP_BS"/>
</dbReference>
<keyword evidence="2 4" id="KW-0547">Nucleotide-binding</keyword>
<dbReference type="GO" id="GO:0005524">
    <property type="term" value="F:ATP binding"/>
    <property type="evidence" value="ECO:0007669"/>
    <property type="project" value="UniProtKB-UniRule"/>
</dbReference>
<keyword evidence="5" id="KW-0812">Transmembrane</keyword>
<gene>
    <name evidence="7" type="ORF">QSP1433_LOCUS14487</name>
</gene>
<dbReference type="InterPro" id="IPR051681">
    <property type="entry name" value="Ser/Thr_Kinases-Pseudokinases"/>
</dbReference>
<dbReference type="SUPFAM" id="SSF56112">
    <property type="entry name" value="Protein kinase-like (PK-like)"/>
    <property type="match status" value="1"/>
</dbReference>
<dbReference type="PROSITE" id="PS00108">
    <property type="entry name" value="PROTEIN_KINASE_ST"/>
    <property type="match status" value="1"/>
</dbReference>
<name>A0A7S2SIL3_9STRA</name>
<dbReference type="GO" id="GO:0004674">
    <property type="term" value="F:protein serine/threonine kinase activity"/>
    <property type="evidence" value="ECO:0007669"/>
    <property type="project" value="UniProtKB-KW"/>
</dbReference>